<comment type="caution">
    <text evidence="1">The sequence shown here is derived from an EMBL/GenBank/DDBJ whole genome shotgun (WGS) entry which is preliminary data.</text>
</comment>
<reference evidence="1 2" key="1">
    <citation type="submission" date="2020-08" db="EMBL/GenBank/DDBJ databases">
        <title>Genomic Encyclopedia of Type Strains, Phase IV (KMG-IV): sequencing the most valuable type-strain genomes for metagenomic binning, comparative biology and taxonomic classification.</title>
        <authorList>
            <person name="Goeker M."/>
        </authorList>
    </citation>
    <scope>NUCLEOTIDE SEQUENCE [LARGE SCALE GENOMIC DNA]</scope>
    <source>
        <strain evidence="1 2">DSM 103737</strain>
    </source>
</reference>
<dbReference type="Proteomes" id="UP000577362">
    <property type="component" value="Unassembled WGS sequence"/>
</dbReference>
<organism evidence="1 2">
    <name type="scientific">Chelatococcus caeni</name>
    <dbReference type="NCBI Taxonomy" id="1348468"/>
    <lineage>
        <taxon>Bacteria</taxon>
        <taxon>Pseudomonadati</taxon>
        <taxon>Pseudomonadota</taxon>
        <taxon>Alphaproteobacteria</taxon>
        <taxon>Hyphomicrobiales</taxon>
        <taxon>Chelatococcaceae</taxon>
        <taxon>Chelatococcus</taxon>
    </lineage>
</organism>
<protein>
    <submittedName>
        <fullName evidence="1">Uncharacterized protein</fullName>
    </submittedName>
</protein>
<gene>
    <name evidence="1" type="ORF">GGR16_004165</name>
</gene>
<dbReference type="Pfam" id="PF14367">
    <property type="entry name" value="DUF4411"/>
    <property type="match status" value="1"/>
</dbReference>
<dbReference type="InterPro" id="IPR016541">
    <property type="entry name" value="UCP008505"/>
</dbReference>
<name>A0A840C695_9HYPH</name>
<evidence type="ECO:0000313" key="1">
    <source>
        <dbReference type="EMBL" id="MBB4019118.1"/>
    </source>
</evidence>
<keyword evidence="2" id="KW-1185">Reference proteome</keyword>
<sequence>MLYLLDANVMITANNSYYPLDRVPEFWEWLVHMGNAGHLKMPIENLEEITNGTDDLADWLKAPEHKEAICLDESVDITLLQQCTAHGYAPDLNDTEVVKLGKDPFLIAYAMAAPQARCVVTTEVSKPSLMRANRHVPDVCNTLGIQWINSFGLLRALDFSTGWKTKVAV</sequence>
<dbReference type="RefSeq" id="WP_026015621.1">
    <property type="nucleotide sequence ID" value="NZ_JACIEN010000006.1"/>
</dbReference>
<dbReference type="EMBL" id="JACIEN010000006">
    <property type="protein sequence ID" value="MBB4019118.1"/>
    <property type="molecule type" value="Genomic_DNA"/>
</dbReference>
<evidence type="ECO:0000313" key="2">
    <source>
        <dbReference type="Proteomes" id="UP000577362"/>
    </source>
</evidence>
<proteinExistence type="predicted"/>
<dbReference type="AlphaFoldDB" id="A0A840C695"/>
<accession>A0A840C695</accession>